<dbReference type="EMBL" id="LR215039">
    <property type="protein sequence ID" value="VEU76347.1"/>
    <property type="molecule type" value="Genomic_DNA"/>
</dbReference>
<dbReference type="Gene3D" id="3.30.1230.10">
    <property type="entry name" value="YlxR-like"/>
    <property type="match status" value="1"/>
</dbReference>
<dbReference type="RefSeq" id="WP_036434923.1">
    <property type="nucleotide sequence ID" value="NZ_LR215039.1"/>
</dbReference>
<evidence type="ECO:0000313" key="3">
    <source>
        <dbReference type="Proteomes" id="UP000289497"/>
    </source>
</evidence>
<keyword evidence="3" id="KW-1185">Reference proteome</keyword>
<dbReference type="PANTHER" id="PTHR34215">
    <property type="entry name" value="BLL0784 PROTEIN"/>
    <property type="match status" value="1"/>
</dbReference>
<evidence type="ECO:0000313" key="2">
    <source>
        <dbReference type="EMBL" id="VEU76347.1"/>
    </source>
</evidence>
<protein>
    <submittedName>
        <fullName evidence="2">Transciprtional termination factor</fullName>
    </submittedName>
</protein>
<dbReference type="Proteomes" id="UP000289497">
    <property type="component" value="Chromosome"/>
</dbReference>
<organism evidence="2 3">
    <name type="scientific">Mycoplasmopsis columboralis</name>
    <dbReference type="NCBI Taxonomy" id="171282"/>
    <lineage>
        <taxon>Bacteria</taxon>
        <taxon>Bacillati</taxon>
        <taxon>Mycoplasmatota</taxon>
        <taxon>Mycoplasmoidales</taxon>
        <taxon>Metamycoplasmataceae</taxon>
        <taxon>Mycoplasmopsis</taxon>
    </lineage>
</organism>
<accession>A0A449B6V5</accession>
<dbReference type="PANTHER" id="PTHR34215:SF1">
    <property type="entry name" value="YLXR DOMAIN-CONTAINING PROTEIN"/>
    <property type="match status" value="1"/>
</dbReference>
<dbReference type="OrthoDB" id="398624at2"/>
<feature type="domain" description="YlxR" evidence="1">
    <location>
        <begin position="12"/>
        <end position="86"/>
    </location>
</feature>
<dbReference type="InterPro" id="IPR037465">
    <property type="entry name" value="YlxR"/>
</dbReference>
<dbReference type="InterPro" id="IPR007393">
    <property type="entry name" value="YlxR_dom"/>
</dbReference>
<dbReference type="SUPFAM" id="SSF64376">
    <property type="entry name" value="YlxR-like"/>
    <property type="match status" value="1"/>
</dbReference>
<proteinExistence type="predicted"/>
<dbReference type="KEGG" id="mcou:NCTC10179_00523"/>
<evidence type="ECO:0000259" key="1">
    <source>
        <dbReference type="Pfam" id="PF04296"/>
    </source>
</evidence>
<dbReference type="AlphaFoldDB" id="A0A449B6V5"/>
<gene>
    <name evidence="2" type="ORF">NCTC10179_00523</name>
</gene>
<dbReference type="Pfam" id="PF04296">
    <property type="entry name" value="YlxR"/>
    <property type="match status" value="1"/>
</dbReference>
<dbReference type="InterPro" id="IPR035931">
    <property type="entry name" value="YlxR-like_sf"/>
</dbReference>
<reference evidence="2 3" key="1">
    <citation type="submission" date="2019-01" db="EMBL/GenBank/DDBJ databases">
        <authorList>
            <consortium name="Pathogen Informatics"/>
        </authorList>
    </citation>
    <scope>NUCLEOTIDE SEQUENCE [LARGE SCALE GENOMIC DNA]</scope>
    <source>
        <strain evidence="2 3">NCTC10179</strain>
    </source>
</reference>
<sequence>MIETRKNNNYTRKCIITNQILDINKLTRFSLLKETQKVRLDLNKNLKGRGAYFEFTWENWEKVKKTKSLNRAFRFNVSPDDYLEIEKQLLEVINEQEKQQN</sequence>
<name>A0A449B6V5_9BACT</name>